<dbReference type="GO" id="GO:0005886">
    <property type="term" value="C:plasma membrane"/>
    <property type="evidence" value="ECO:0007669"/>
    <property type="project" value="UniProtKB-SubCell"/>
</dbReference>
<protein>
    <submittedName>
        <fullName evidence="11">TIGR01666 family membrane protein</fullName>
    </submittedName>
</protein>
<feature type="coiled-coil region" evidence="7">
    <location>
        <begin position="335"/>
        <end position="362"/>
    </location>
</feature>
<reference evidence="11 12" key="1">
    <citation type="submission" date="2020-03" db="EMBL/GenBank/DDBJ databases">
        <authorList>
            <person name="Zhu W."/>
        </authorList>
    </citation>
    <scope>NUCLEOTIDE SEQUENCE [LARGE SCALE GENOMIC DNA]</scope>
    <source>
        <strain evidence="11 12">323-1</strain>
    </source>
</reference>
<sequence length="724" mass="82471">MNIWLTQLKKATYNTSFMYNLRMIIAFAGTAFIPYFMGNQLMTIPLTLGVVAAGLSDIDDRFSVRIMNLIYTYIGFFITAASVQLLFPYPIFFAIALIVSCIALILLGSLGRRYATISYGCLVISVYTMLGVNLFEHWYTQPTLLVIGAAWYGLISTISYLLFPARQVQDKLSQSYSSLGDFLFAKSNLFDVDMTAESYQQSMITLSMDNGKLVGIFNDMKTTLLTRLKGDRGQTDTRRSLQYYFVAQDIHERADSAHIDYQQLAQIFEHSDILFRFQRILTLQAKACKDLSQSILKRTTYSHNPRFEHAFINLRKSLKKLQQDQDYDVIWVNALYALYQNLKAINAQLQNLETERNITFDKSKQIESQLKDDDLKGWDDIVIRIKQNLTPESVLFRHAIRVSMVLLVGYIFVQMTDIQYGYWVLLTALFVSQPNFNATKRRLKLRILGTIAGIVLGFAILYFVPSTEGQLLLLILSGVLFFDLRSKQYAQATAFITILALINFNLDGLGFQAALPRLIDTIIGCALAWLGVTFIFPDWKFRRLPHTIQRSLVAHCDYLTEIVYQYHHGRNNGLNYRVMRRAAHNRDADVASLVSTLATEPDFDPIQKSLAFEFLCLNHTFLSYIAALGAHRALVDDPEVLNLLDRAVEDVKGALLRDESPDLNSNNMIQSIRDRLNQSDTDSSKSLIILQQLSLIFSILKQLSTLKQSLSNERDEQSTELASL</sequence>
<evidence type="ECO:0000313" key="11">
    <source>
        <dbReference type="EMBL" id="QIO06663.1"/>
    </source>
</evidence>
<dbReference type="RefSeq" id="WP_166224989.1">
    <property type="nucleotide sequence ID" value="NZ_CP049801.1"/>
</dbReference>
<evidence type="ECO:0000256" key="5">
    <source>
        <dbReference type="ARBA" id="ARBA00023136"/>
    </source>
</evidence>
<dbReference type="PANTHER" id="PTHR30509:SF8">
    <property type="entry name" value="INNER MEMBRANE PROTEIN YCCS"/>
    <property type="match status" value="1"/>
</dbReference>
<dbReference type="NCBIfam" id="TIGR01666">
    <property type="entry name" value="YCCS"/>
    <property type="match status" value="1"/>
</dbReference>
<dbReference type="NCBIfam" id="TIGR01667">
    <property type="entry name" value="YCCS_YHFK"/>
    <property type="match status" value="1"/>
</dbReference>
<evidence type="ECO:0000256" key="6">
    <source>
        <dbReference type="ARBA" id="ARBA00043993"/>
    </source>
</evidence>
<evidence type="ECO:0000256" key="4">
    <source>
        <dbReference type="ARBA" id="ARBA00022989"/>
    </source>
</evidence>
<evidence type="ECO:0000256" key="2">
    <source>
        <dbReference type="ARBA" id="ARBA00022475"/>
    </source>
</evidence>
<comment type="similarity">
    <text evidence="6">Belongs to the YccS/YhfK family.</text>
</comment>
<dbReference type="Pfam" id="PF13515">
    <property type="entry name" value="FUSC_2"/>
    <property type="match status" value="1"/>
</dbReference>
<dbReference type="InterPro" id="IPR010019">
    <property type="entry name" value="Integral_membrane_YccS"/>
</dbReference>
<keyword evidence="4 8" id="KW-1133">Transmembrane helix</keyword>
<evidence type="ECO:0000259" key="9">
    <source>
        <dbReference type="Pfam" id="PF12805"/>
    </source>
</evidence>
<dbReference type="InterPro" id="IPR049453">
    <property type="entry name" value="Memb_transporter_dom"/>
</dbReference>
<feature type="transmembrane region" description="Helical" evidence="8">
    <location>
        <begin position="93"/>
        <end position="110"/>
    </location>
</feature>
<dbReference type="KEGG" id="asha:G8E00_12245"/>
<dbReference type="AlphaFoldDB" id="A0A6G8RY50"/>
<gene>
    <name evidence="11" type="primary">yccS</name>
    <name evidence="11" type="ORF">G8E00_12245</name>
</gene>
<feature type="transmembrane region" description="Helical" evidence="8">
    <location>
        <begin position="518"/>
        <end position="536"/>
    </location>
</feature>
<name>A0A6G8RY50_9GAMM</name>
<keyword evidence="5 8" id="KW-0472">Membrane</keyword>
<dbReference type="InterPro" id="IPR010020">
    <property type="entry name" value="Integral_membrane_YCCS_YHJK"/>
</dbReference>
<feature type="transmembrane region" description="Helical" evidence="8">
    <location>
        <begin position="117"/>
        <end position="135"/>
    </location>
</feature>
<feature type="domain" description="Integral membrane protein YccS N-terminal" evidence="9">
    <location>
        <begin position="68"/>
        <end position="349"/>
    </location>
</feature>
<feature type="transmembrane region" description="Helical" evidence="8">
    <location>
        <begin position="17"/>
        <end position="36"/>
    </location>
</feature>
<evidence type="ECO:0000256" key="8">
    <source>
        <dbReference type="SAM" id="Phobius"/>
    </source>
</evidence>
<dbReference type="Pfam" id="PF12805">
    <property type="entry name" value="FUSC-like"/>
    <property type="match status" value="1"/>
</dbReference>
<evidence type="ECO:0000256" key="7">
    <source>
        <dbReference type="SAM" id="Coils"/>
    </source>
</evidence>
<feature type="transmembrane region" description="Helical" evidence="8">
    <location>
        <begin position="445"/>
        <end position="463"/>
    </location>
</feature>
<evidence type="ECO:0000256" key="1">
    <source>
        <dbReference type="ARBA" id="ARBA00004651"/>
    </source>
</evidence>
<feature type="transmembrane region" description="Helical" evidence="8">
    <location>
        <begin position="419"/>
        <end position="438"/>
    </location>
</feature>
<feature type="transmembrane region" description="Helical" evidence="8">
    <location>
        <begin position="489"/>
        <end position="506"/>
    </location>
</feature>
<organism evidence="11 12">
    <name type="scientific">Acinetobacter shaoyimingii</name>
    <dbReference type="NCBI Taxonomy" id="2715164"/>
    <lineage>
        <taxon>Bacteria</taxon>
        <taxon>Pseudomonadati</taxon>
        <taxon>Pseudomonadota</taxon>
        <taxon>Gammaproteobacteria</taxon>
        <taxon>Moraxellales</taxon>
        <taxon>Moraxellaceae</taxon>
        <taxon>Acinetobacter</taxon>
    </lineage>
</organism>
<keyword evidence="2" id="KW-1003">Cell membrane</keyword>
<comment type="subcellular location">
    <subcellularLocation>
        <location evidence="1">Cell membrane</location>
        <topology evidence="1">Multi-pass membrane protein</topology>
    </subcellularLocation>
</comment>
<dbReference type="Proteomes" id="UP000502297">
    <property type="component" value="Chromosome"/>
</dbReference>
<evidence type="ECO:0000256" key="3">
    <source>
        <dbReference type="ARBA" id="ARBA00022692"/>
    </source>
</evidence>
<keyword evidence="12" id="KW-1185">Reference proteome</keyword>
<evidence type="ECO:0000259" key="10">
    <source>
        <dbReference type="Pfam" id="PF13515"/>
    </source>
</evidence>
<feature type="transmembrane region" description="Helical" evidence="8">
    <location>
        <begin position="141"/>
        <end position="163"/>
    </location>
</feature>
<keyword evidence="7" id="KW-0175">Coiled coil</keyword>
<dbReference type="EMBL" id="CP049801">
    <property type="protein sequence ID" value="QIO06663.1"/>
    <property type="molecule type" value="Genomic_DNA"/>
</dbReference>
<feature type="domain" description="Integral membrane bound transporter" evidence="10">
    <location>
        <begin position="409"/>
        <end position="530"/>
    </location>
</feature>
<dbReference type="PANTHER" id="PTHR30509">
    <property type="entry name" value="P-HYDROXYBENZOIC ACID EFFLUX PUMP SUBUNIT-RELATED"/>
    <property type="match status" value="1"/>
</dbReference>
<keyword evidence="3 8" id="KW-0812">Transmembrane</keyword>
<dbReference type="InterPro" id="IPR032692">
    <property type="entry name" value="YccS_N"/>
</dbReference>
<feature type="transmembrane region" description="Helical" evidence="8">
    <location>
        <begin position="394"/>
        <end position="413"/>
    </location>
</feature>
<proteinExistence type="inferred from homology"/>
<feature type="transmembrane region" description="Helical" evidence="8">
    <location>
        <begin position="42"/>
        <end position="58"/>
    </location>
</feature>
<accession>A0A6G8RY50</accession>
<evidence type="ECO:0000313" key="12">
    <source>
        <dbReference type="Proteomes" id="UP000502297"/>
    </source>
</evidence>
<feature type="transmembrane region" description="Helical" evidence="8">
    <location>
        <begin position="70"/>
        <end position="87"/>
    </location>
</feature>